<dbReference type="Proteomes" id="UP000177281">
    <property type="component" value="Unassembled WGS sequence"/>
</dbReference>
<gene>
    <name evidence="1" type="ORF">A3B10_03675</name>
</gene>
<evidence type="ECO:0000313" key="1">
    <source>
        <dbReference type="EMBL" id="OGE94863.1"/>
    </source>
</evidence>
<evidence type="ECO:0000313" key="2">
    <source>
        <dbReference type="Proteomes" id="UP000177281"/>
    </source>
</evidence>
<dbReference type="EMBL" id="MFFB01000007">
    <property type="protein sequence ID" value="OGE94863.1"/>
    <property type="molecule type" value="Genomic_DNA"/>
</dbReference>
<accession>A0A1F5PY75</accession>
<name>A0A1F5PY75_9BACT</name>
<dbReference type="AlphaFoldDB" id="A0A1F5PY75"/>
<proteinExistence type="predicted"/>
<comment type="caution">
    <text evidence="1">The sequence shown here is derived from an EMBL/GenBank/DDBJ whole genome shotgun (WGS) entry which is preliminary data.</text>
</comment>
<organism evidence="1 2">
    <name type="scientific">Candidatus Doudnabacteria bacterium RIFCSPLOWO2_01_FULL_44_21</name>
    <dbReference type="NCBI Taxonomy" id="1817841"/>
    <lineage>
        <taxon>Bacteria</taxon>
        <taxon>Candidatus Doudnaibacteriota</taxon>
    </lineage>
</organism>
<sequence length="127" mass="14592">MKIQIPSELSDLGFEQNWDLEKISALDLPITWVKIGDLIWHFDLPLLSENGPYNLKPRDLMDHPGEHQVEYYKTMQSESIHPVDVVDHNGRLVIIKGLYRLIKASINNETKVAVRIVPAQLLPTLKK</sequence>
<protein>
    <submittedName>
        <fullName evidence="1">Uncharacterized protein</fullName>
    </submittedName>
</protein>
<dbReference type="STRING" id="1817841.A3B10_03675"/>
<reference evidence="1 2" key="1">
    <citation type="journal article" date="2016" name="Nat. Commun.">
        <title>Thousands of microbial genomes shed light on interconnected biogeochemical processes in an aquifer system.</title>
        <authorList>
            <person name="Anantharaman K."/>
            <person name="Brown C.T."/>
            <person name="Hug L.A."/>
            <person name="Sharon I."/>
            <person name="Castelle C.J."/>
            <person name="Probst A.J."/>
            <person name="Thomas B.C."/>
            <person name="Singh A."/>
            <person name="Wilkins M.J."/>
            <person name="Karaoz U."/>
            <person name="Brodie E.L."/>
            <person name="Williams K.H."/>
            <person name="Hubbard S.S."/>
            <person name="Banfield J.F."/>
        </authorList>
    </citation>
    <scope>NUCLEOTIDE SEQUENCE [LARGE SCALE GENOMIC DNA]</scope>
</reference>